<evidence type="ECO:0000313" key="1">
    <source>
        <dbReference type="EMBL" id="GMF27985.1"/>
    </source>
</evidence>
<evidence type="ECO:0000313" key="2">
    <source>
        <dbReference type="Proteomes" id="UP001165083"/>
    </source>
</evidence>
<accession>A0A9W6U8C9</accession>
<name>A0A9W6U8C9_9STRA</name>
<dbReference type="AlphaFoldDB" id="A0A9W6U8C9"/>
<comment type="caution">
    <text evidence="1">The sequence shown here is derived from an EMBL/GenBank/DDBJ whole genome shotgun (WGS) entry which is preliminary data.</text>
</comment>
<keyword evidence="2" id="KW-1185">Reference proteome</keyword>
<proteinExistence type="predicted"/>
<dbReference type="Proteomes" id="UP001165083">
    <property type="component" value="Unassembled WGS sequence"/>
</dbReference>
<dbReference type="EMBL" id="BSXW01000689">
    <property type="protein sequence ID" value="GMF27985.1"/>
    <property type="molecule type" value="Genomic_DNA"/>
</dbReference>
<reference evidence="1" key="1">
    <citation type="submission" date="2023-04" db="EMBL/GenBank/DDBJ databases">
        <title>Phytophthora lilii NBRC 32176.</title>
        <authorList>
            <person name="Ichikawa N."/>
            <person name="Sato H."/>
            <person name="Tonouchi N."/>
        </authorList>
    </citation>
    <scope>NUCLEOTIDE SEQUENCE</scope>
    <source>
        <strain evidence="1">NBRC 32176</strain>
    </source>
</reference>
<gene>
    <name evidence="1" type="ORF">Plil01_001174900</name>
</gene>
<sequence length="77" mass="8390">MAPSWTGSSADGSLRLLKHADTAKQPTAFPVITSQRNGVGLLFEGYQRPVRWATSENLSVDTPANAFEQIRKDTTQA</sequence>
<protein>
    <submittedName>
        <fullName evidence="1">Unnamed protein product</fullName>
    </submittedName>
</protein>
<organism evidence="1 2">
    <name type="scientific">Phytophthora lilii</name>
    <dbReference type="NCBI Taxonomy" id="2077276"/>
    <lineage>
        <taxon>Eukaryota</taxon>
        <taxon>Sar</taxon>
        <taxon>Stramenopiles</taxon>
        <taxon>Oomycota</taxon>
        <taxon>Peronosporomycetes</taxon>
        <taxon>Peronosporales</taxon>
        <taxon>Peronosporaceae</taxon>
        <taxon>Phytophthora</taxon>
    </lineage>
</organism>